<dbReference type="Proteomes" id="UP000001514">
    <property type="component" value="Unassembled WGS sequence"/>
</dbReference>
<sequence length="663" mass="75488">MIPGKKVLEIFSYVAGTARYHNSLLGSIGRILPFRQKDFSFPSYRKPGSKEAGLYIPDPAYRIIVDRILQVDFLSSSWFLPANIVKALFLESPLTFSTGEDLHLSYQLQKYLGVHSYVVPIDPDDRDTWGDSEHRLAYVSETTVIHKDIVQLRDRQWWSALSRGYVTQWAAMFPQQCDVFFYAHSLGEILDLAPLILRFRSIPGKKAYVVVSGGPYCPCEEAALMLGWSSNSCHDRRFKMFDLDISFVSSGNSNTQVFHEVLAAMKGLIKIHSPAIIISVADLLPDVRDAITLAAFQANTTVLQLPRRAIEHALWIADVKTSALQQWNTMRISISIITQNRPRSLKRLLGALASAYYVGDEIHLTFSIDSAVDAETLKIVHSFEWPHGEVTIRRRIIQGGLIRAVSESWYPASDDDFGLLLEDDIEVSPFYFMWLKYAVLVYHYSPAEVAELNSISLYTPRVVEVVKERPRWNATDFFKAIHPNTPYLHQLPCSWGALFFPRHWREFYHYMGTRYTADAKQNPVQIPRSRTNGWQASWKKFLIDMMYLRGYVTLYPNFPNQTSFSTNHMEPGAHINSSDNVVEHKRSDFEVPLMTDDFWKLLPLQRLPSASKLPVINLFNQVASLKGLKAAGASLRQDVLPCNITETVVVDFVTGEPDKCVAF</sequence>
<dbReference type="PANTHER" id="PTHR33604">
    <property type="entry name" value="OSJNBA0004B13.7 PROTEIN"/>
    <property type="match status" value="1"/>
</dbReference>
<dbReference type="InterPro" id="IPR029044">
    <property type="entry name" value="Nucleotide-diphossugar_trans"/>
</dbReference>
<keyword evidence="2" id="KW-1185">Reference proteome</keyword>
<evidence type="ECO:0000313" key="1">
    <source>
        <dbReference type="EMBL" id="EFJ30293.1"/>
    </source>
</evidence>
<dbReference type="PANTHER" id="PTHR33604:SF1">
    <property type="entry name" value="GLYCOSYLTRANSFERASE FAMILY PROTEIN 2"/>
    <property type="match status" value="1"/>
</dbReference>
<gene>
    <name evidence="1" type="ORF">SELMODRAFT_90221</name>
</gene>
<dbReference type="AlphaFoldDB" id="D8RDD9"/>
<dbReference type="EMBL" id="GL377576">
    <property type="protein sequence ID" value="EFJ30293.1"/>
    <property type="molecule type" value="Genomic_DNA"/>
</dbReference>
<dbReference type="SUPFAM" id="SSF53448">
    <property type="entry name" value="Nucleotide-diphospho-sugar transferases"/>
    <property type="match status" value="1"/>
</dbReference>
<reference evidence="1 2" key="1">
    <citation type="journal article" date="2011" name="Science">
        <title>The Selaginella genome identifies genetic changes associated with the evolution of vascular plants.</title>
        <authorList>
            <person name="Banks J.A."/>
            <person name="Nishiyama T."/>
            <person name="Hasebe M."/>
            <person name="Bowman J.L."/>
            <person name="Gribskov M."/>
            <person name="dePamphilis C."/>
            <person name="Albert V.A."/>
            <person name="Aono N."/>
            <person name="Aoyama T."/>
            <person name="Ambrose B.A."/>
            <person name="Ashton N.W."/>
            <person name="Axtell M.J."/>
            <person name="Barker E."/>
            <person name="Barker M.S."/>
            <person name="Bennetzen J.L."/>
            <person name="Bonawitz N.D."/>
            <person name="Chapple C."/>
            <person name="Cheng C."/>
            <person name="Correa L.G."/>
            <person name="Dacre M."/>
            <person name="DeBarry J."/>
            <person name="Dreyer I."/>
            <person name="Elias M."/>
            <person name="Engstrom E.M."/>
            <person name="Estelle M."/>
            <person name="Feng L."/>
            <person name="Finet C."/>
            <person name="Floyd S.K."/>
            <person name="Frommer W.B."/>
            <person name="Fujita T."/>
            <person name="Gramzow L."/>
            <person name="Gutensohn M."/>
            <person name="Harholt J."/>
            <person name="Hattori M."/>
            <person name="Heyl A."/>
            <person name="Hirai T."/>
            <person name="Hiwatashi Y."/>
            <person name="Ishikawa M."/>
            <person name="Iwata M."/>
            <person name="Karol K.G."/>
            <person name="Koehler B."/>
            <person name="Kolukisaoglu U."/>
            <person name="Kubo M."/>
            <person name="Kurata T."/>
            <person name="Lalonde S."/>
            <person name="Li K."/>
            <person name="Li Y."/>
            <person name="Litt A."/>
            <person name="Lyons E."/>
            <person name="Manning G."/>
            <person name="Maruyama T."/>
            <person name="Michael T.P."/>
            <person name="Mikami K."/>
            <person name="Miyazaki S."/>
            <person name="Morinaga S."/>
            <person name="Murata T."/>
            <person name="Mueller-Roeber B."/>
            <person name="Nelson D.R."/>
            <person name="Obara M."/>
            <person name="Oguri Y."/>
            <person name="Olmstead R.G."/>
            <person name="Onodera N."/>
            <person name="Petersen B.L."/>
            <person name="Pils B."/>
            <person name="Prigge M."/>
            <person name="Rensing S.A."/>
            <person name="Riano-Pachon D.M."/>
            <person name="Roberts A.W."/>
            <person name="Sato Y."/>
            <person name="Scheller H.V."/>
            <person name="Schulz B."/>
            <person name="Schulz C."/>
            <person name="Shakirov E.V."/>
            <person name="Shibagaki N."/>
            <person name="Shinohara N."/>
            <person name="Shippen D.E."/>
            <person name="Soerensen I."/>
            <person name="Sotooka R."/>
            <person name="Sugimoto N."/>
            <person name="Sugita M."/>
            <person name="Sumikawa N."/>
            <person name="Tanurdzic M."/>
            <person name="Theissen G."/>
            <person name="Ulvskov P."/>
            <person name="Wakazuki S."/>
            <person name="Weng J.K."/>
            <person name="Willats W.W."/>
            <person name="Wipf D."/>
            <person name="Wolf P.G."/>
            <person name="Yang L."/>
            <person name="Zimmer A.D."/>
            <person name="Zhu Q."/>
            <person name="Mitros T."/>
            <person name="Hellsten U."/>
            <person name="Loque D."/>
            <person name="Otillar R."/>
            <person name="Salamov A."/>
            <person name="Schmutz J."/>
            <person name="Shapiro H."/>
            <person name="Lindquist E."/>
            <person name="Lucas S."/>
            <person name="Rokhsar D."/>
            <person name="Grigoriev I.V."/>
        </authorList>
    </citation>
    <scope>NUCLEOTIDE SEQUENCE [LARGE SCALE GENOMIC DNA]</scope>
</reference>
<evidence type="ECO:0000313" key="2">
    <source>
        <dbReference type="Proteomes" id="UP000001514"/>
    </source>
</evidence>
<dbReference type="KEGG" id="smo:SELMODRAFT_90221"/>
<dbReference type="InParanoid" id="D8RDD9"/>
<dbReference type="HOGENOM" id="CLU_011415_0_0_1"/>
<dbReference type="Gene3D" id="3.90.550.10">
    <property type="entry name" value="Spore Coat Polysaccharide Biosynthesis Protein SpsA, Chain A"/>
    <property type="match status" value="1"/>
</dbReference>
<dbReference type="OMA" id="RMIKLKR"/>
<organism evidence="2">
    <name type="scientific">Selaginella moellendorffii</name>
    <name type="common">Spikemoss</name>
    <dbReference type="NCBI Taxonomy" id="88036"/>
    <lineage>
        <taxon>Eukaryota</taxon>
        <taxon>Viridiplantae</taxon>
        <taxon>Streptophyta</taxon>
        <taxon>Embryophyta</taxon>
        <taxon>Tracheophyta</taxon>
        <taxon>Lycopodiopsida</taxon>
        <taxon>Selaginellales</taxon>
        <taxon>Selaginellaceae</taxon>
        <taxon>Selaginella</taxon>
    </lineage>
</organism>
<dbReference type="OrthoDB" id="2020070at2759"/>
<proteinExistence type="predicted"/>
<name>D8RDD9_SELML</name>
<dbReference type="Gramene" id="EFJ30293">
    <property type="protein sequence ID" value="EFJ30293"/>
    <property type="gene ID" value="SELMODRAFT_90221"/>
</dbReference>
<accession>D8RDD9</accession>
<dbReference type="eggNOG" id="ENOG502QPYF">
    <property type="taxonomic scope" value="Eukaryota"/>
</dbReference>
<protein>
    <submittedName>
        <fullName evidence="1">Uncharacterized protein</fullName>
    </submittedName>
</protein>
<dbReference type="STRING" id="88036.D8RDD9"/>